<feature type="region of interest" description="Disordered" evidence="2">
    <location>
        <begin position="522"/>
        <end position="544"/>
    </location>
</feature>
<evidence type="ECO:0000256" key="2">
    <source>
        <dbReference type="SAM" id="MobiDB-lite"/>
    </source>
</evidence>
<name>A0A0S4J6U8_BODSA</name>
<dbReference type="Proteomes" id="UP000051952">
    <property type="component" value="Unassembled WGS sequence"/>
</dbReference>
<evidence type="ECO:0000313" key="3">
    <source>
        <dbReference type="EMBL" id="CUG87182.1"/>
    </source>
</evidence>
<keyword evidence="4" id="KW-1185">Reference proteome</keyword>
<gene>
    <name evidence="3" type="ORF">BSAL_09040</name>
</gene>
<feature type="region of interest" description="Disordered" evidence="2">
    <location>
        <begin position="218"/>
        <end position="242"/>
    </location>
</feature>
<feature type="region of interest" description="Disordered" evidence="2">
    <location>
        <begin position="585"/>
        <end position="609"/>
    </location>
</feature>
<feature type="region of interest" description="Disordered" evidence="2">
    <location>
        <begin position="130"/>
        <end position="176"/>
    </location>
</feature>
<dbReference type="EMBL" id="CYKH01001464">
    <property type="protein sequence ID" value="CUG87182.1"/>
    <property type="molecule type" value="Genomic_DNA"/>
</dbReference>
<organism evidence="3 4">
    <name type="scientific">Bodo saltans</name>
    <name type="common">Flagellated protozoan</name>
    <dbReference type="NCBI Taxonomy" id="75058"/>
    <lineage>
        <taxon>Eukaryota</taxon>
        <taxon>Discoba</taxon>
        <taxon>Euglenozoa</taxon>
        <taxon>Kinetoplastea</taxon>
        <taxon>Metakinetoplastina</taxon>
        <taxon>Eubodonida</taxon>
        <taxon>Bodonidae</taxon>
        <taxon>Bodo</taxon>
    </lineage>
</organism>
<evidence type="ECO:0000256" key="1">
    <source>
        <dbReference type="SAM" id="Coils"/>
    </source>
</evidence>
<reference evidence="4" key="1">
    <citation type="submission" date="2015-09" db="EMBL/GenBank/DDBJ databases">
        <authorList>
            <consortium name="Pathogen Informatics"/>
        </authorList>
    </citation>
    <scope>NUCLEOTIDE SEQUENCE [LARGE SCALE GENOMIC DNA]</scope>
    <source>
        <strain evidence="4">Lake Konstanz</strain>
    </source>
</reference>
<feature type="compositionally biased region" description="Polar residues" evidence="2">
    <location>
        <begin position="231"/>
        <end position="242"/>
    </location>
</feature>
<protein>
    <submittedName>
        <fullName evidence="3">Uncharacterized protein</fullName>
    </submittedName>
</protein>
<feature type="region of interest" description="Disordered" evidence="2">
    <location>
        <begin position="670"/>
        <end position="699"/>
    </location>
</feature>
<feature type="region of interest" description="Disordered" evidence="2">
    <location>
        <begin position="458"/>
        <end position="491"/>
    </location>
</feature>
<accession>A0A0S4J6U8</accession>
<feature type="coiled-coil region" evidence="1">
    <location>
        <begin position="364"/>
        <end position="450"/>
    </location>
</feature>
<sequence>MEQSYSARMQLPVMPKGSNDVDKFVVEFDFNEDSTGLDVVLQVMEQLEEDYVLWTGNTASGPTTHVKDPETLNQMIVVCKEAGLEQFTSIKESLLWRPATRKVFEQHLKKQAPDDRAPLFQLTTREKLRTAMEKQSTKGRSPNRKESPVLPQVPQAPPPIAGRGDEGGSREGTDDIAAPPAAILRPVPLTIPAGSPPSSSSLTPHHEFADSLLSAASDTRAPGARVHNRSARSPQENTQAETSFSTIHLAASSAAHHNPNGVSQASLIPSIQDLPALLDVAPCSLGVLGPELRALFGLPQDQPALLDWTQLVCELPIEQEFLDVAAGLQDASVQKWKELRAEVLPGRRHWIHRMASPPRRESWLKAMENEEDLLQQETAVLAQKRQDVAAALEAATRKRDQRLEELNSLQIAAVVASASLKKRDQLQQKYDDLRREATEFRDAEQELHRRVVEQLERTAKLKTGVSGESPPTTLEQEREHDTPRRNGDEQHDDVFFDEHHQPFSATRDLAFLSPSLRASVSDALRPGQGASPQSALDPDAPQQQTTELRRLATSLQDYLNSEGSPSASARADLLSQVRKAREAVESRRSLTLRSDSLPGAPAHSTTNVGSRSVVGSFVRHPVQQSSASFRGSSLPAMRQSMGDAARGPSTGSTFATNGMEATRYVDVHSFHNNTQPSSPHRYELGSGGPSSLQRGGAAGSSAFDEHVAAERAVPFFLQR</sequence>
<proteinExistence type="predicted"/>
<evidence type="ECO:0000313" key="4">
    <source>
        <dbReference type="Proteomes" id="UP000051952"/>
    </source>
</evidence>
<feature type="compositionally biased region" description="Basic and acidic residues" evidence="2">
    <location>
        <begin position="475"/>
        <end position="491"/>
    </location>
</feature>
<dbReference type="AlphaFoldDB" id="A0A0S4J6U8"/>
<dbReference type="VEuPathDB" id="TriTrypDB:BSAL_09040"/>
<feature type="compositionally biased region" description="Basic and acidic residues" evidence="2">
    <location>
        <begin position="163"/>
        <end position="173"/>
    </location>
</feature>
<keyword evidence="1" id="KW-0175">Coiled coil</keyword>